<organism evidence="1 2">
    <name type="scientific">Punica granatum</name>
    <name type="common">Pomegranate</name>
    <dbReference type="NCBI Taxonomy" id="22663"/>
    <lineage>
        <taxon>Eukaryota</taxon>
        <taxon>Viridiplantae</taxon>
        <taxon>Streptophyta</taxon>
        <taxon>Embryophyta</taxon>
        <taxon>Tracheophyta</taxon>
        <taxon>Spermatophyta</taxon>
        <taxon>Magnoliopsida</taxon>
        <taxon>eudicotyledons</taxon>
        <taxon>Gunneridae</taxon>
        <taxon>Pentapetalae</taxon>
        <taxon>rosids</taxon>
        <taxon>malvids</taxon>
        <taxon>Myrtales</taxon>
        <taxon>Lythraceae</taxon>
        <taxon>Punica</taxon>
    </lineage>
</organism>
<accession>A0A2I0HF52</accession>
<dbReference type="EMBL" id="PGOL01039982">
    <property type="protein sequence ID" value="PKI18277.1"/>
    <property type="molecule type" value="Genomic_DNA"/>
</dbReference>
<keyword evidence="2" id="KW-1185">Reference proteome</keyword>
<evidence type="ECO:0000313" key="2">
    <source>
        <dbReference type="Proteomes" id="UP000233551"/>
    </source>
</evidence>
<dbReference type="Proteomes" id="UP000233551">
    <property type="component" value="Unassembled WGS sequence"/>
</dbReference>
<comment type="caution">
    <text evidence="1">The sequence shown here is derived from an EMBL/GenBank/DDBJ whole genome shotgun (WGS) entry which is preliminary data.</text>
</comment>
<feature type="non-terminal residue" evidence="1">
    <location>
        <position position="39"/>
    </location>
</feature>
<protein>
    <submittedName>
        <fullName evidence="1">Uncharacterized protein</fullName>
    </submittedName>
</protein>
<sequence>MTGAGGHERALVGTSVLDDGRWWCTVTGAGGAGDGRRRR</sequence>
<name>A0A2I0HF52_PUNGR</name>
<proteinExistence type="predicted"/>
<reference evidence="1 2" key="1">
    <citation type="submission" date="2017-11" db="EMBL/GenBank/DDBJ databases">
        <title>De-novo sequencing of pomegranate (Punica granatum L.) genome.</title>
        <authorList>
            <person name="Akparov Z."/>
            <person name="Amiraslanov A."/>
            <person name="Hajiyeva S."/>
            <person name="Abbasov M."/>
            <person name="Kaur K."/>
            <person name="Hamwieh A."/>
            <person name="Solovyev V."/>
            <person name="Salamov A."/>
            <person name="Braich B."/>
            <person name="Kosarev P."/>
            <person name="Mahmoud A."/>
            <person name="Hajiyev E."/>
            <person name="Babayeva S."/>
            <person name="Izzatullayeva V."/>
            <person name="Mammadov A."/>
            <person name="Mammadov A."/>
            <person name="Sharifova S."/>
            <person name="Ojaghi J."/>
            <person name="Eynullazada K."/>
            <person name="Bayramov B."/>
            <person name="Abdulazimova A."/>
            <person name="Shahmuradov I."/>
        </authorList>
    </citation>
    <scope>NUCLEOTIDE SEQUENCE [LARGE SCALE GENOMIC DNA]</scope>
    <source>
        <strain evidence="2">cv. AG2017</strain>
        <tissue evidence="1">Leaf</tissue>
    </source>
</reference>
<dbReference type="AlphaFoldDB" id="A0A2I0HF52"/>
<gene>
    <name evidence="1" type="ORF">CRG98_049449</name>
</gene>
<evidence type="ECO:0000313" key="1">
    <source>
        <dbReference type="EMBL" id="PKI18277.1"/>
    </source>
</evidence>